<name>A0A368NGZ1_9EURY</name>
<comment type="caution">
    <text evidence="3">The sequence shown here is derived from an EMBL/GenBank/DDBJ whole genome shotgun (WGS) entry which is preliminary data.</text>
</comment>
<dbReference type="SUPFAM" id="SSF46785">
    <property type="entry name" value="Winged helix' DNA-binding domain"/>
    <property type="match status" value="1"/>
</dbReference>
<keyword evidence="4" id="KW-1185">Reference proteome</keyword>
<organism evidence="3 4">
    <name type="scientific">Haloplanus salinus</name>
    <dbReference type="NCBI Taxonomy" id="1126245"/>
    <lineage>
        <taxon>Archaea</taxon>
        <taxon>Methanobacteriati</taxon>
        <taxon>Methanobacteriota</taxon>
        <taxon>Stenosarchaea group</taxon>
        <taxon>Halobacteria</taxon>
        <taxon>Halobacteriales</taxon>
        <taxon>Haloferacaceae</taxon>
        <taxon>Haloplanus</taxon>
    </lineage>
</organism>
<dbReference type="AlphaFoldDB" id="A0A368NGZ1"/>
<dbReference type="InterPro" id="IPR011991">
    <property type="entry name" value="ArsR-like_HTH"/>
</dbReference>
<dbReference type="OrthoDB" id="285635at2157"/>
<protein>
    <submittedName>
        <fullName evidence="3">MarR family transcriptional regulator</fullName>
    </submittedName>
</protein>
<evidence type="ECO:0000259" key="2">
    <source>
        <dbReference type="Pfam" id="PF12802"/>
    </source>
</evidence>
<dbReference type="Gene3D" id="1.10.10.10">
    <property type="entry name" value="Winged helix-like DNA-binding domain superfamily/Winged helix DNA-binding domain"/>
    <property type="match status" value="1"/>
</dbReference>
<dbReference type="GO" id="GO:0003700">
    <property type="term" value="F:DNA-binding transcription factor activity"/>
    <property type="evidence" value="ECO:0007669"/>
    <property type="project" value="InterPro"/>
</dbReference>
<dbReference type="InterPro" id="IPR000835">
    <property type="entry name" value="HTH_MarR-typ"/>
</dbReference>
<evidence type="ECO:0000313" key="4">
    <source>
        <dbReference type="Proteomes" id="UP000252189"/>
    </source>
</evidence>
<dbReference type="Pfam" id="PF12802">
    <property type="entry name" value="MarR_2"/>
    <property type="match status" value="1"/>
</dbReference>
<gene>
    <name evidence="3" type="ORF">DU504_08745</name>
</gene>
<proteinExistence type="predicted"/>
<evidence type="ECO:0000313" key="3">
    <source>
        <dbReference type="EMBL" id="RCU48659.1"/>
    </source>
</evidence>
<dbReference type="InterPro" id="IPR036390">
    <property type="entry name" value="WH_DNA-bd_sf"/>
</dbReference>
<accession>A0A368NGZ1</accession>
<evidence type="ECO:0000256" key="1">
    <source>
        <dbReference type="SAM" id="MobiDB-lite"/>
    </source>
</evidence>
<sequence>MAGDPPDWFTGADAHILFILNSGLTLTPSIIAENSDVTRQTVSKRLNTLQAGGYVEKVDRGKYKITPDGRFVVTGDPEVDPEDLDYNDENEGQSGQSPVQIE</sequence>
<dbReference type="CDD" id="cd00090">
    <property type="entry name" value="HTH_ARSR"/>
    <property type="match status" value="1"/>
</dbReference>
<feature type="compositionally biased region" description="Polar residues" evidence="1">
    <location>
        <begin position="92"/>
        <end position="102"/>
    </location>
</feature>
<dbReference type="InterPro" id="IPR036388">
    <property type="entry name" value="WH-like_DNA-bd_sf"/>
</dbReference>
<feature type="domain" description="HTH marR-type" evidence="2">
    <location>
        <begin position="10"/>
        <end position="59"/>
    </location>
</feature>
<dbReference type="Proteomes" id="UP000252189">
    <property type="component" value="Unassembled WGS sequence"/>
</dbReference>
<reference evidence="3 4" key="1">
    <citation type="submission" date="2018-07" db="EMBL/GenBank/DDBJ databases">
        <title>Genome sequences of Haloplanus salinus JCM 18368T.</title>
        <authorList>
            <person name="Kim Y.B."/>
            <person name="Roh S.W."/>
        </authorList>
    </citation>
    <scope>NUCLEOTIDE SEQUENCE [LARGE SCALE GENOMIC DNA]</scope>
    <source>
        <strain evidence="3 4">JCM 18368</strain>
    </source>
</reference>
<dbReference type="EMBL" id="QPHM01000001">
    <property type="protein sequence ID" value="RCU48659.1"/>
    <property type="molecule type" value="Genomic_DNA"/>
</dbReference>
<feature type="compositionally biased region" description="Acidic residues" evidence="1">
    <location>
        <begin position="77"/>
        <end position="91"/>
    </location>
</feature>
<feature type="region of interest" description="Disordered" evidence="1">
    <location>
        <begin position="69"/>
        <end position="102"/>
    </location>
</feature>